<dbReference type="CDD" id="cd00090">
    <property type="entry name" value="HTH_ARSR"/>
    <property type="match status" value="1"/>
</dbReference>
<dbReference type="InterPro" id="IPR036390">
    <property type="entry name" value="WH_DNA-bd_sf"/>
</dbReference>
<comment type="caution">
    <text evidence="5">The sequence shown here is derived from an EMBL/GenBank/DDBJ whole genome shotgun (WGS) entry which is preliminary data.</text>
</comment>
<keyword evidence="2" id="KW-0238">DNA-binding</keyword>
<gene>
    <name evidence="5" type="ORF">E0H92_14565</name>
</gene>
<dbReference type="Pfam" id="PF12840">
    <property type="entry name" value="HTH_20"/>
    <property type="match status" value="1"/>
</dbReference>
<name>A0A4R0IUT3_9ACTN</name>
<accession>A0A4R0IUT3</accession>
<dbReference type="InterPro" id="IPR011991">
    <property type="entry name" value="ArsR-like_HTH"/>
</dbReference>
<dbReference type="PANTHER" id="PTHR33154">
    <property type="entry name" value="TRANSCRIPTIONAL REGULATOR, ARSR FAMILY"/>
    <property type="match status" value="1"/>
</dbReference>
<dbReference type="AlphaFoldDB" id="A0A4R0IUT3"/>
<dbReference type="Gene3D" id="1.10.10.10">
    <property type="entry name" value="Winged helix-like DNA-binding domain superfamily/Winged helix DNA-binding domain"/>
    <property type="match status" value="1"/>
</dbReference>
<proteinExistence type="predicted"/>
<evidence type="ECO:0000256" key="2">
    <source>
        <dbReference type="ARBA" id="ARBA00023125"/>
    </source>
</evidence>
<dbReference type="EMBL" id="SJKC01000002">
    <property type="protein sequence ID" value="TCC37713.1"/>
    <property type="molecule type" value="Genomic_DNA"/>
</dbReference>
<dbReference type="SMART" id="SM00418">
    <property type="entry name" value="HTH_ARSR"/>
    <property type="match status" value="1"/>
</dbReference>
<evidence type="ECO:0000313" key="6">
    <source>
        <dbReference type="Proteomes" id="UP000294225"/>
    </source>
</evidence>
<evidence type="ECO:0000256" key="3">
    <source>
        <dbReference type="ARBA" id="ARBA00023163"/>
    </source>
</evidence>
<sequence>MPNPHRRLSDPRELNALAHPVRMAIIELLSVSGPLTATELADRLDETPANCSWHLRKLAQHGFVEEAAGGKGRQRPWQVPGLGFRWDDEHASASMDERRAAEALSEVAMGRAMDRLREAQQRASEEPEEWRAAQRNTEMVAWLTADELKEMNDAIVAVLDRHAGRLTDPAQRPAGSRLCEFVAWGMPTYFPGVEPA</sequence>
<dbReference type="InterPro" id="IPR001845">
    <property type="entry name" value="HTH_ArsR_DNA-bd_dom"/>
</dbReference>
<keyword evidence="3" id="KW-0804">Transcription</keyword>
<feature type="domain" description="HTH arsR-type" evidence="4">
    <location>
        <begin position="12"/>
        <end position="100"/>
    </location>
</feature>
<dbReference type="Proteomes" id="UP000294225">
    <property type="component" value="Unassembled WGS sequence"/>
</dbReference>
<evidence type="ECO:0000259" key="4">
    <source>
        <dbReference type="SMART" id="SM00418"/>
    </source>
</evidence>
<evidence type="ECO:0000313" key="5">
    <source>
        <dbReference type="EMBL" id="TCC37713.1"/>
    </source>
</evidence>
<dbReference type="PANTHER" id="PTHR33154:SF15">
    <property type="entry name" value="REGULATORY PROTEIN ARSR"/>
    <property type="match status" value="1"/>
</dbReference>
<dbReference type="InterPro" id="IPR051081">
    <property type="entry name" value="HTH_MetalResp_TranReg"/>
</dbReference>
<dbReference type="GO" id="GO:0003677">
    <property type="term" value="F:DNA binding"/>
    <property type="evidence" value="ECO:0007669"/>
    <property type="project" value="UniProtKB-KW"/>
</dbReference>
<organism evidence="5 6">
    <name type="scientific">Kribbella speibonae</name>
    <dbReference type="NCBI Taxonomy" id="1572660"/>
    <lineage>
        <taxon>Bacteria</taxon>
        <taxon>Bacillati</taxon>
        <taxon>Actinomycetota</taxon>
        <taxon>Actinomycetes</taxon>
        <taxon>Propionibacteriales</taxon>
        <taxon>Kribbellaceae</taxon>
        <taxon>Kribbella</taxon>
    </lineage>
</organism>
<protein>
    <submittedName>
        <fullName evidence="5">ArsR family transcriptional regulator</fullName>
    </submittedName>
</protein>
<keyword evidence="1" id="KW-0805">Transcription regulation</keyword>
<dbReference type="SUPFAM" id="SSF46785">
    <property type="entry name" value="Winged helix' DNA-binding domain"/>
    <property type="match status" value="1"/>
</dbReference>
<dbReference type="GO" id="GO:0003700">
    <property type="term" value="F:DNA-binding transcription factor activity"/>
    <property type="evidence" value="ECO:0007669"/>
    <property type="project" value="InterPro"/>
</dbReference>
<evidence type="ECO:0000256" key="1">
    <source>
        <dbReference type="ARBA" id="ARBA00023015"/>
    </source>
</evidence>
<dbReference type="RefSeq" id="WP_131496623.1">
    <property type="nucleotide sequence ID" value="NZ_SJKC01000002.1"/>
</dbReference>
<dbReference type="InterPro" id="IPR036388">
    <property type="entry name" value="WH-like_DNA-bd_sf"/>
</dbReference>
<reference evidence="5 6" key="1">
    <citation type="submission" date="2019-02" db="EMBL/GenBank/DDBJ databases">
        <title>Kribbella capetownensis sp. nov. and Kribbella speibonae sp. nov., isolated from soil.</title>
        <authorList>
            <person name="Curtis S.M."/>
            <person name="Norton I."/>
            <person name="Everest G.J."/>
            <person name="Meyers P.R."/>
        </authorList>
    </citation>
    <scope>NUCLEOTIDE SEQUENCE [LARGE SCALE GENOMIC DNA]</scope>
    <source>
        <strain evidence="5 6">YM55</strain>
    </source>
</reference>